<protein>
    <submittedName>
        <fullName evidence="2">GNAT family N-acetyltransferase</fullName>
        <ecNumber evidence="2">2.3.1.-</ecNumber>
    </submittedName>
</protein>
<dbReference type="SUPFAM" id="SSF55729">
    <property type="entry name" value="Acyl-CoA N-acyltransferases (Nat)"/>
    <property type="match status" value="1"/>
</dbReference>
<keyword evidence="2" id="KW-0012">Acyltransferase</keyword>
<feature type="domain" description="N-acetyltransferase" evidence="1">
    <location>
        <begin position="1"/>
        <end position="159"/>
    </location>
</feature>
<dbReference type="Gene3D" id="3.40.630.30">
    <property type="match status" value="1"/>
</dbReference>
<evidence type="ECO:0000313" key="3">
    <source>
        <dbReference type="Proteomes" id="UP001069802"/>
    </source>
</evidence>
<dbReference type="Pfam" id="PF13527">
    <property type="entry name" value="Acetyltransf_9"/>
    <property type="match status" value="1"/>
</dbReference>
<dbReference type="EMBL" id="JAPWGY010000002">
    <property type="protein sequence ID" value="MCZ4280908.1"/>
    <property type="molecule type" value="Genomic_DNA"/>
</dbReference>
<organism evidence="2 3">
    <name type="scientific">Kiloniella laminariae</name>
    <dbReference type="NCBI Taxonomy" id="454162"/>
    <lineage>
        <taxon>Bacteria</taxon>
        <taxon>Pseudomonadati</taxon>
        <taxon>Pseudomonadota</taxon>
        <taxon>Alphaproteobacteria</taxon>
        <taxon>Rhodospirillales</taxon>
        <taxon>Kiloniellaceae</taxon>
        <taxon>Kiloniella</taxon>
    </lineage>
</organism>
<reference evidence="2" key="1">
    <citation type="submission" date="2022-12" db="EMBL/GenBank/DDBJ databases">
        <title>Bacterial isolates from different developmental stages of Nematostella vectensis.</title>
        <authorList>
            <person name="Fraune S."/>
        </authorList>
    </citation>
    <scope>NUCLEOTIDE SEQUENCE</scope>
    <source>
        <strain evidence="2">G21630-S1</strain>
    </source>
</reference>
<comment type="caution">
    <text evidence="2">The sequence shown here is derived from an EMBL/GenBank/DDBJ whole genome shotgun (WGS) entry which is preliminary data.</text>
</comment>
<name>A0ABT4LIH4_9PROT</name>
<accession>A0ABT4LIH4</accession>
<dbReference type="InterPro" id="IPR000182">
    <property type="entry name" value="GNAT_dom"/>
</dbReference>
<gene>
    <name evidence="2" type="ORF">O4H49_08985</name>
</gene>
<proteinExistence type="predicted"/>
<sequence length="288" mass="32371">MEFSPVHTTLNLISEYSKLFSLCFSNARHLTDTNEARKYLQWLYRDNPEGKVVGYDAWEGDTLAAHYSTIPVNWSFSGNCYKGLLSLNTATHPEFRGKGLFTQLAEKTYQAAQSQGYDFVIGVANHNSTPGFLRKLGFSLVTPLQARIGLGALPTRTREYLQTSPSLTRHNWNETSLSWRLSNPNNPGCITGSNSQLAQIEAPTDKPFFNAYAEIPHQGNTIDFPKSGFGFRLMLGTLPENLSWGGYLPVPDKLKPSPLNLIYLPLQGDNLQLNNQQLYFNFLDFDAY</sequence>
<keyword evidence="3" id="KW-1185">Reference proteome</keyword>
<dbReference type="PROSITE" id="PS51186">
    <property type="entry name" value="GNAT"/>
    <property type="match status" value="1"/>
</dbReference>
<dbReference type="CDD" id="cd04301">
    <property type="entry name" value="NAT_SF"/>
    <property type="match status" value="1"/>
</dbReference>
<dbReference type="Proteomes" id="UP001069802">
    <property type="component" value="Unassembled WGS sequence"/>
</dbReference>
<evidence type="ECO:0000259" key="1">
    <source>
        <dbReference type="PROSITE" id="PS51186"/>
    </source>
</evidence>
<evidence type="ECO:0000313" key="2">
    <source>
        <dbReference type="EMBL" id="MCZ4280908.1"/>
    </source>
</evidence>
<dbReference type="GO" id="GO:0016746">
    <property type="term" value="F:acyltransferase activity"/>
    <property type="evidence" value="ECO:0007669"/>
    <property type="project" value="UniProtKB-KW"/>
</dbReference>
<keyword evidence="2" id="KW-0808">Transferase</keyword>
<dbReference type="EC" id="2.3.1.-" evidence="2"/>
<dbReference type="RefSeq" id="WP_269423075.1">
    <property type="nucleotide sequence ID" value="NZ_JAPWGY010000002.1"/>
</dbReference>
<dbReference type="InterPro" id="IPR016181">
    <property type="entry name" value="Acyl_CoA_acyltransferase"/>
</dbReference>